<dbReference type="Gene3D" id="3.30.200.20">
    <property type="entry name" value="Phosphorylase Kinase, domain 1"/>
    <property type="match status" value="1"/>
</dbReference>
<dbReference type="Pfam" id="PF00069">
    <property type="entry name" value="Pkinase"/>
    <property type="match status" value="1"/>
</dbReference>
<dbReference type="SMART" id="SM00564">
    <property type="entry name" value="PQQ"/>
    <property type="match status" value="5"/>
</dbReference>
<evidence type="ECO:0000256" key="1">
    <source>
        <dbReference type="ARBA" id="ARBA00022679"/>
    </source>
</evidence>
<dbReference type="PROSITE" id="PS00108">
    <property type="entry name" value="PROTEIN_KINASE_ST"/>
    <property type="match status" value="1"/>
</dbReference>
<evidence type="ECO:0000259" key="6">
    <source>
        <dbReference type="PROSITE" id="PS50011"/>
    </source>
</evidence>
<evidence type="ECO:0000256" key="3">
    <source>
        <dbReference type="ARBA" id="ARBA00022777"/>
    </source>
</evidence>
<evidence type="ECO:0000313" key="8">
    <source>
        <dbReference type="Proteomes" id="UP001432209"/>
    </source>
</evidence>
<dbReference type="InterPro" id="IPR008271">
    <property type="entry name" value="Ser/Thr_kinase_AS"/>
</dbReference>
<dbReference type="PANTHER" id="PTHR43289:SF34">
    <property type="entry name" value="SERINE_THREONINE-PROTEIN KINASE YBDM-RELATED"/>
    <property type="match status" value="1"/>
</dbReference>
<dbReference type="PROSITE" id="PS50011">
    <property type="entry name" value="PROTEIN_KINASE_DOM"/>
    <property type="match status" value="1"/>
</dbReference>
<dbReference type="InterPro" id="IPR000719">
    <property type="entry name" value="Prot_kinase_dom"/>
</dbReference>
<proteinExistence type="predicted"/>
<dbReference type="SUPFAM" id="SSF50998">
    <property type="entry name" value="Quinoprotein alcohol dehydrogenase-like"/>
    <property type="match status" value="2"/>
</dbReference>
<dbReference type="GO" id="GO:0016301">
    <property type="term" value="F:kinase activity"/>
    <property type="evidence" value="ECO:0007669"/>
    <property type="project" value="UniProtKB-KW"/>
</dbReference>
<evidence type="ECO:0000256" key="4">
    <source>
        <dbReference type="ARBA" id="ARBA00022840"/>
    </source>
</evidence>
<dbReference type="SUPFAM" id="SSF56112">
    <property type="entry name" value="Protein kinase-like (PK-like)"/>
    <property type="match status" value="1"/>
</dbReference>
<dbReference type="InterPro" id="IPR018391">
    <property type="entry name" value="PQQ_b-propeller_rpt"/>
</dbReference>
<name>A0ABZ2AB68_STRNV</name>
<protein>
    <submittedName>
        <fullName evidence="7">Protein kinase</fullName>
    </submittedName>
</protein>
<dbReference type="Proteomes" id="UP001432209">
    <property type="component" value="Chromosome"/>
</dbReference>
<dbReference type="Pfam" id="PF13360">
    <property type="entry name" value="PQQ_2"/>
    <property type="match status" value="2"/>
</dbReference>
<sequence length="763" mass="79676">MAEFGGYRLVAPLGEGGMGRVHLGRAPSGRLVAVKAVHEHLAADPRFRERFRREAAAARAVTGPFTAAVLAADPEAVRPWLATEFCTGPTLTGAVSALGPLAPGELAALGAALAEAVAAVHAAGLVHRDLKPSNIVVTRDGPMVIDFGVARTAADETLTDSGEVVGTPGFIAPELLTGSGEPGPAVDVFALGALLAYAATGRPPFGTGPVHQVLYRTTHGRADLDGVPERWRELLGSCLGEDPGDRPAVAEVLAVCAAWTEGAPWWEREAVAGLIRRREEEIAALVANAPAAGQVVVARAEPARANPARAEPAPAGTLVRWGRRGASRRRFLGWGGAALAGGAAVGAVAWLAGLTGDDGQDDGAGTGAAGSPGPYTLGRALWTRDIGKAQPLRYGEALYLRDEDRLTRLDPGSGAVTWSYPAEDITEAVPGAGLVHVLRSPVMSSTEVVTLDAATGVVRWSADPLVRNPHRPLRLRETPTSDPVISIDGANSALSVSADVLCVVTYASYTTQWELRAGQKRPWRAYGYHPRTGAPLWFHQGAQAEVEGLYQRGGRIGVASTTTSLVTEENRTDEPLTVLRAADGTLEREIPRGARHPESYLGSRDTRYDATDGRLSAVDLATRRTLWSRDLAEEETDTTVTPAAHAGLVYAATYGSLKAVDADTGRTRWSLTDVGEPATSPPLVSGGLVYGLGRSPEGEDTSDGRPRWGVHARDAATGALVWAAETGEVRAVLAGPGTGAQAGLVHVVSDDGTLSTFAAPEPT</sequence>
<dbReference type="InterPro" id="IPR011009">
    <property type="entry name" value="Kinase-like_dom_sf"/>
</dbReference>
<accession>A0ABZ2AB68</accession>
<organism evidence="7 8">
    <name type="scientific">Streptomyces niveus</name>
    <name type="common">Streptomyces spheroides</name>
    <dbReference type="NCBI Taxonomy" id="193462"/>
    <lineage>
        <taxon>Bacteria</taxon>
        <taxon>Bacillati</taxon>
        <taxon>Actinomycetota</taxon>
        <taxon>Actinomycetes</taxon>
        <taxon>Kitasatosporales</taxon>
        <taxon>Streptomycetaceae</taxon>
        <taxon>Streptomyces</taxon>
    </lineage>
</organism>
<dbReference type="Gene3D" id="2.130.10.10">
    <property type="entry name" value="YVTN repeat-like/Quinoprotein amine dehydrogenase"/>
    <property type="match status" value="2"/>
</dbReference>
<dbReference type="EMBL" id="CP109495">
    <property type="protein sequence ID" value="WUX55932.1"/>
    <property type="molecule type" value="Genomic_DNA"/>
</dbReference>
<evidence type="ECO:0000256" key="5">
    <source>
        <dbReference type="PROSITE-ProRule" id="PRU10141"/>
    </source>
</evidence>
<reference evidence="7" key="1">
    <citation type="submission" date="2022-10" db="EMBL/GenBank/DDBJ databases">
        <title>The complete genomes of actinobacterial strains from the NBC collection.</title>
        <authorList>
            <person name="Joergensen T.S."/>
            <person name="Alvarez Arevalo M."/>
            <person name="Sterndorff E.B."/>
            <person name="Faurdal D."/>
            <person name="Vuksanovic O."/>
            <person name="Mourched A.-S."/>
            <person name="Charusanti P."/>
            <person name="Shaw S."/>
            <person name="Blin K."/>
            <person name="Weber T."/>
        </authorList>
    </citation>
    <scope>NUCLEOTIDE SEQUENCE</scope>
    <source>
        <strain evidence="7">NBC_01432</strain>
    </source>
</reference>
<dbReference type="InterPro" id="IPR015943">
    <property type="entry name" value="WD40/YVTN_repeat-like_dom_sf"/>
</dbReference>
<keyword evidence="8" id="KW-1185">Reference proteome</keyword>
<keyword evidence="2 5" id="KW-0547">Nucleotide-binding</keyword>
<dbReference type="SMART" id="SM00220">
    <property type="entry name" value="S_TKc"/>
    <property type="match status" value="1"/>
</dbReference>
<keyword evidence="4 5" id="KW-0067">ATP-binding</keyword>
<evidence type="ECO:0000256" key="2">
    <source>
        <dbReference type="ARBA" id="ARBA00022741"/>
    </source>
</evidence>
<dbReference type="InterPro" id="IPR017441">
    <property type="entry name" value="Protein_kinase_ATP_BS"/>
</dbReference>
<feature type="domain" description="Protein kinase" evidence="6">
    <location>
        <begin position="7"/>
        <end position="266"/>
    </location>
</feature>
<dbReference type="PROSITE" id="PS00107">
    <property type="entry name" value="PROTEIN_KINASE_ATP"/>
    <property type="match status" value="1"/>
</dbReference>
<dbReference type="InterPro" id="IPR011047">
    <property type="entry name" value="Quinoprotein_ADH-like_sf"/>
</dbReference>
<dbReference type="RefSeq" id="WP_329080165.1">
    <property type="nucleotide sequence ID" value="NZ_CP109495.1"/>
</dbReference>
<evidence type="ECO:0000313" key="7">
    <source>
        <dbReference type="EMBL" id="WUX55932.1"/>
    </source>
</evidence>
<feature type="binding site" evidence="5">
    <location>
        <position position="35"/>
    </location>
    <ligand>
        <name>ATP</name>
        <dbReference type="ChEBI" id="CHEBI:30616"/>
    </ligand>
</feature>
<dbReference type="Gene3D" id="1.10.510.10">
    <property type="entry name" value="Transferase(Phosphotransferase) domain 1"/>
    <property type="match status" value="1"/>
</dbReference>
<keyword evidence="3 7" id="KW-0418">Kinase</keyword>
<gene>
    <name evidence="7" type="ORF">OG442_32850</name>
</gene>
<dbReference type="PANTHER" id="PTHR43289">
    <property type="entry name" value="MITOGEN-ACTIVATED PROTEIN KINASE KINASE KINASE 20-RELATED"/>
    <property type="match status" value="1"/>
</dbReference>
<dbReference type="InterPro" id="IPR002372">
    <property type="entry name" value="PQQ_rpt_dom"/>
</dbReference>
<keyword evidence="1" id="KW-0808">Transferase</keyword>